<reference evidence="1" key="1">
    <citation type="journal article" date="2021" name="Nat. Commun.">
        <title>Genetic determinants of endophytism in the Arabidopsis root mycobiome.</title>
        <authorList>
            <person name="Mesny F."/>
            <person name="Miyauchi S."/>
            <person name="Thiergart T."/>
            <person name="Pickel B."/>
            <person name="Atanasova L."/>
            <person name="Karlsson M."/>
            <person name="Huettel B."/>
            <person name="Barry K.W."/>
            <person name="Haridas S."/>
            <person name="Chen C."/>
            <person name="Bauer D."/>
            <person name="Andreopoulos W."/>
            <person name="Pangilinan J."/>
            <person name="LaButti K."/>
            <person name="Riley R."/>
            <person name="Lipzen A."/>
            <person name="Clum A."/>
            <person name="Drula E."/>
            <person name="Henrissat B."/>
            <person name="Kohler A."/>
            <person name="Grigoriev I.V."/>
            <person name="Martin F.M."/>
            <person name="Hacquard S."/>
        </authorList>
    </citation>
    <scope>NUCLEOTIDE SEQUENCE</scope>
    <source>
        <strain evidence="1">MPI-CAGE-CH-0230</strain>
    </source>
</reference>
<protein>
    <submittedName>
        <fullName evidence="1">Uncharacterized protein</fullName>
    </submittedName>
</protein>
<sequence length="51" mass="5507">MVEISEGILELVVDIVLVRDQLANSGTNLSWKMCQDPPCTAFALAVGKLDC</sequence>
<evidence type="ECO:0000313" key="2">
    <source>
        <dbReference type="Proteomes" id="UP000756346"/>
    </source>
</evidence>
<dbReference type="RefSeq" id="XP_046004102.1">
    <property type="nucleotide sequence ID" value="XM_046156021.1"/>
</dbReference>
<dbReference type="OrthoDB" id="4898680at2759"/>
<dbReference type="EMBL" id="JAGTJQ010000017">
    <property type="protein sequence ID" value="KAH7010571.1"/>
    <property type="molecule type" value="Genomic_DNA"/>
</dbReference>
<evidence type="ECO:0000313" key="1">
    <source>
        <dbReference type="EMBL" id="KAH7010571.1"/>
    </source>
</evidence>
<dbReference type="AlphaFoldDB" id="A0A9P8XQ30"/>
<keyword evidence="2" id="KW-1185">Reference proteome</keyword>
<organism evidence="1 2">
    <name type="scientific">Microdochium trichocladiopsis</name>
    <dbReference type="NCBI Taxonomy" id="1682393"/>
    <lineage>
        <taxon>Eukaryota</taxon>
        <taxon>Fungi</taxon>
        <taxon>Dikarya</taxon>
        <taxon>Ascomycota</taxon>
        <taxon>Pezizomycotina</taxon>
        <taxon>Sordariomycetes</taxon>
        <taxon>Xylariomycetidae</taxon>
        <taxon>Xylariales</taxon>
        <taxon>Microdochiaceae</taxon>
        <taxon>Microdochium</taxon>
    </lineage>
</organism>
<name>A0A9P8XQ30_9PEZI</name>
<proteinExistence type="predicted"/>
<dbReference type="Proteomes" id="UP000756346">
    <property type="component" value="Unassembled WGS sequence"/>
</dbReference>
<accession>A0A9P8XQ30</accession>
<gene>
    <name evidence="1" type="ORF">B0I36DRAFT_341610</name>
</gene>
<dbReference type="GeneID" id="70185567"/>
<comment type="caution">
    <text evidence="1">The sequence shown here is derived from an EMBL/GenBank/DDBJ whole genome shotgun (WGS) entry which is preliminary data.</text>
</comment>